<evidence type="ECO:0000256" key="22">
    <source>
        <dbReference type="SAM" id="SignalP"/>
    </source>
</evidence>
<evidence type="ECO:0000256" key="18">
    <source>
        <dbReference type="ARBA" id="ARBA00023316"/>
    </source>
</evidence>
<keyword evidence="18" id="KW-0961">Cell wall biogenesis/degradation</keyword>
<keyword evidence="15" id="KW-0119">Carbohydrate metabolism</keyword>
<dbReference type="GO" id="GO:0071555">
    <property type="term" value="P:cell wall organization"/>
    <property type="evidence" value="ECO:0007669"/>
    <property type="project" value="UniProtKB-KW"/>
</dbReference>
<dbReference type="GO" id="GO:0000272">
    <property type="term" value="P:polysaccharide catabolic process"/>
    <property type="evidence" value="ECO:0007669"/>
    <property type="project" value="UniProtKB-KW"/>
</dbReference>
<evidence type="ECO:0000256" key="10">
    <source>
        <dbReference type="ARBA" id="ARBA00022729"/>
    </source>
</evidence>
<evidence type="ECO:0000256" key="20">
    <source>
        <dbReference type="ARBA" id="ARBA00024056"/>
    </source>
</evidence>
<evidence type="ECO:0000256" key="6">
    <source>
        <dbReference type="ARBA" id="ARBA00022512"/>
    </source>
</evidence>
<dbReference type="AlphaFoldDB" id="A0A8H6SN59"/>
<feature type="domain" description="NodB homology" evidence="23">
    <location>
        <begin position="123"/>
        <end position="323"/>
    </location>
</feature>
<dbReference type="GeneID" id="59346754"/>
<dbReference type="InterPro" id="IPR050248">
    <property type="entry name" value="Polysacc_deacetylase_ArnD"/>
</dbReference>
<keyword evidence="5" id="KW-1003">Cell membrane</keyword>
<gene>
    <name evidence="24" type="ORF">MIND_00754200</name>
</gene>
<accession>A0A8H6SN59</accession>
<organism evidence="24 25">
    <name type="scientific">Mycena indigotica</name>
    <dbReference type="NCBI Taxonomy" id="2126181"/>
    <lineage>
        <taxon>Eukaryota</taxon>
        <taxon>Fungi</taxon>
        <taxon>Dikarya</taxon>
        <taxon>Basidiomycota</taxon>
        <taxon>Agaricomycotina</taxon>
        <taxon>Agaricomycetes</taxon>
        <taxon>Agaricomycetidae</taxon>
        <taxon>Agaricales</taxon>
        <taxon>Marasmiineae</taxon>
        <taxon>Mycenaceae</taxon>
        <taxon>Mycena</taxon>
    </lineage>
</organism>
<dbReference type="CDD" id="cd10952">
    <property type="entry name" value="CE4_MrCDA_like"/>
    <property type="match status" value="1"/>
</dbReference>
<evidence type="ECO:0000256" key="11">
    <source>
        <dbReference type="ARBA" id="ARBA00022801"/>
    </source>
</evidence>
<keyword evidence="12" id="KW-0146">Chitin degradation</keyword>
<keyword evidence="19" id="KW-0624">Polysaccharide degradation</keyword>
<evidence type="ECO:0000256" key="13">
    <source>
        <dbReference type="ARBA" id="ARBA00023136"/>
    </source>
</evidence>
<evidence type="ECO:0000256" key="21">
    <source>
        <dbReference type="ARBA" id="ARBA00048494"/>
    </source>
</evidence>
<dbReference type="PROSITE" id="PS51677">
    <property type="entry name" value="NODB"/>
    <property type="match status" value="1"/>
</dbReference>
<evidence type="ECO:0000259" key="23">
    <source>
        <dbReference type="PROSITE" id="PS51677"/>
    </source>
</evidence>
<evidence type="ECO:0000256" key="19">
    <source>
        <dbReference type="ARBA" id="ARBA00023326"/>
    </source>
</evidence>
<evidence type="ECO:0000256" key="4">
    <source>
        <dbReference type="ARBA" id="ARBA00010973"/>
    </source>
</evidence>
<dbReference type="GO" id="GO:0098552">
    <property type="term" value="C:side of membrane"/>
    <property type="evidence" value="ECO:0007669"/>
    <property type="project" value="UniProtKB-KW"/>
</dbReference>
<keyword evidence="7" id="KW-0964">Secreted</keyword>
<dbReference type="GO" id="GO:0009272">
    <property type="term" value="P:fungal-type cell wall biogenesis"/>
    <property type="evidence" value="ECO:0007669"/>
    <property type="project" value="UniProtKB-ARBA"/>
</dbReference>
<evidence type="ECO:0000256" key="1">
    <source>
        <dbReference type="ARBA" id="ARBA00001941"/>
    </source>
</evidence>
<dbReference type="OrthoDB" id="407355at2759"/>
<dbReference type="GO" id="GO:0046872">
    <property type="term" value="F:metal ion binding"/>
    <property type="evidence" value="ECO:0007669"/>
    <property type="project" value="UniProtKB-KW"/>
</dbReference>
<protein>
    <recommendedName>
        <fullName evidence="20">chitin deacetylase</fullName>
        <ecNumber evidence="20">3.5.1.41</ecNumber>
    </recommendedName>
</protein>
<evidence type="ECO:0000256" key="8">
    <source>
        <dbReference type="ARBA" id="ARBA00022622"/>
    </source>
</evidence>
<comment type="similarity">
    <text evidence="4">Belongs to the polysaccharide deacetylase family.</text>
</comment>
<evidence type="ECO:0000256" key="5">
    <source>
        <dbReference type="ARBA" id="ARBA00022475"/>
    </source>
</evidence>
<proteinExistence type="inferred from homology"/>
<evidence type="ECO:0000256" key="16">
    <source>
        <dbReference type="ARBA" id="ARBA00023285"/>
    </source>
</evidence>
<keyword evidence="14" id="KW-0325">Glycoprotein</keyword>
<keyword evidence="17" id="KW-0449">Lipoprotein</keyword>
<keyword evidence="8" id="KW-0336">GPI-anchor</keyword>
<dbReference type="GO" id="GO:0006032">
    <property type="term" value="P:chitin catabolic process"/>
    <property type="evidence" value="ECO:0007669"/>
    <property type="project" value="UniProtKB-KW"/>
</dbReference>
<keyword evidence="6" id="KW-0134">Cell wall</keyword>
<keyword evidence="10 22" id="KW-0732">Signal</keyword>
<evidence type="ECO:0000256" key="3">
    <source>
        <dbReference type="ARBA" id="ARBA00004609"/>
    </source>
</evidence>
<dbReference type="InterPro" id="IPR011330">
    <property type="entry name" value="Glyco_hydro/deAcase_b/a-brl"/>
</dbReference>
<evidence type="ECO:0000256" key="12">
    <source>
        <dbReference type="ARBA" id="ARBA00023024"/>
    </source>
</evidence>
<dbReference type="Gene3D" id="3.20.20.370">
    <property type="entry name" value="Glycoside hydrolase/deacetylase"/>
    <property type="match status" value="1"/>
</dbReference>
<keyword evidence="11" id="KW-0378">Hydrolase</keyword>
<reference evidence="24" key="1">
    <citation type="submission" date="2020-05" db="EMBL/GenBank/DDBJ databases">
        <title>Mycena genomes resolve the evolution of fungal bioluminescence.</title>
        <authorList>
            <person name="Tsai I.J."/>
        </authorList>
    </citation>
    <scope>NUCLEOTIDE SEQUENCE</scope>
    <source>
        <strain evidence="24">171206Taipei</strain>
    </source>
</reference>
<dbReference type="Proteomes" id="UP000636479">
    <property type="component" value="Unassembled WGS sequence"/>
</dbReference>
<dbReference type="EMBL" id="JACAZF010000006">
    <property type="protein sequence ID" value="KAF7301882.1"/>
    <property type="molecule type" value="Genomic_DNA"/>
</dbReference>
<dbReference type="RefSeq" id="XP_037219882.1">
    <property type="nucleotide sequence ID" value="XM_037364238.1"/>
</dbReference>
<comment type="subcellular location">
    <subcellularLocation>
        <location evidence="3">Cell membrane</location>
        <topology evidence="3">Lipid-anchor</topology>
        <topology evidence="3">GPI-anchor</topology>
    </subcellularLocation>
    <subcellularLocation>
        <location evidence="2">Secreted</location>
        <location evidence="2">Cell wall</location>
    </subcellularLocation>
</comment>
<comment type="caution">
    <text evidence="24">The sequence shown here is derived from an EMBL/GenBank/DDBJ whole genome shotgun (WGS) entry which is preliminary data.</text>
</comment>
<evidence type="ECO:0000313" key="24">
    <source>
        <dbReference type="EMBL" id="KAF7301882.1"/>
    </source>
</evidence>
<comment type="catalytic activity">
    <reaction evidence="21">
        <text>[(1-&gt;4)-N-acetyl-beta-D-glucosaminyl](n) + n H2O = chitosan + n acetate</text>
        <dbReference type="Rhea" id="RHEA:10464"/>
        <dbReference type="Rhea" id="RHEA-COMP:9593"/>
        <dbReference type="Rhea" id="RHEA-COMP:9597"/>
        <dbReference type="ChEBI" id="CHEBI:15377"/>
        <dbReference type="ChEBI" id="CHEBI:17029"/>
        <dbReference type="ChEBI" id="CHEBI:30089"/>
        <dbReference type="ChEBI" id="CHEBI:57704"/>
        <dbReference type="EC" id="3.5.1.41"/>
    </reaction>
    <physiologicalReaction direction="left-to-right" evidence="21">
        <dbReference type="Rhea" id="RHEA:10465"/>
    </physiologicalReaction>
</comment>
<keyword evidence="13" id="KW-0472">Membrane</keyword>
<evidence type="ECO:0000313" key="25">
    <source>
        <dbReference type="Proteomes" id="UP000636479"/>
    </source>
</evidence>
<name>A0A8H6SN59_9AGAR</name>
<evidence type="ECO:0000256" key="9">
    <source>
        <dbReference type="ARBA" id="ARBA00022723"/>
    </source>
</evidence>
<evidence type="ECO:0000256" key="14">
    <source>
        <dbReference type="ARBA" id="ARBA00023180"/>
    </source>
</evidence>
<evidence type="ECO:0000256" key="7">
    <source>
        <dbReference type="ARBA" id="ARBA00022525"/>
    </source>
</evidence>
<sequence length="344" mass="38255">MRLFFSLALATSVIGSKECVPYGYPPVTAALSHFPPIWRPVRAILSSDSAGHSRFLEFSSSIPNIAPKVHKQTSWFFSQTSQGTLGVLSGKSYPSSDPDCWWTYSTCVSPKLKGLKPDIASPRTLGYGFDDGPNCSHNAFYDYLNKQNQKATVFFIGSNVLDWPKEAQRAVADGHEICVHTWSHSYMTAFTNEQAFAELWYTMQAIKLVTGYTPTCWRPPSGDVDDRIRYIAARLGLDTILWKYNTNDWEVGINGVTPATVQANYDALVAAARKGTFNTKGAIILAHELNNYTMQTAMNNYPQLAQAFDHIVPIAVAQNKTHPYVETNLSMPTFAQYVGSHKKS</sequence>
<evidence type="ECO:0000256" key="2">
    <source>
        <dbReference type="ARBA" id="ARBA00004191"/>
    </source>
</evidence>
<feature type="signal peptide" evidence="22">
    <location>
        <begin position="1"/>
        <end position="15"/>
    </location>
</feature>
<dbReference type="EC" id="3.5.1.41" evidence="20"/>
<dbReference type="SUPFAM" id="SSF88713">
    <property type="entry name" value="Glycoside hydrolase/deacetylase"/>
    <property type="match status" value="1"/>
</dbReference>
<dbReference type="PANTHER" id="PTHR10587:SF98">
    <property type="entry name" value="CHITIN DEACETYLASE"/>
    <property type="match status" value="1"/>
</dbReference>
<keyword evidence="16" id="KW-0170">Cobalt</keyword>
<dbReference type="Pfam" id="PF01522">
    <property type="entry name" value="Polysacc_deac_1"/>
    <property type="match status" value="1"/>
</dbReference>
<keyword evidence="25" id="KW-1185">Reference proteome</keyword>
<dbReference type="GO" id="GO:0004099">
    <property type="term" value="F:chitin deacetylase activity"/>
    <property type="evidence" value="ECO:0007669"/>
    <property type="project" value="UniProtKB-EC"/>
</dbReference>
<keyword evidence="9" id="KW-0479">Metal-binding</keyword>
<evidence type="ECO:0000256" key="17">
    <source>
        <dbReference type="ARBA" id="ARBA00023288"/>
    </source>
</evidence>
<comment type="cofactor">
    <cofactor evidence="1">
        <name>Co(2+)</name>
        <dbReference type="ChEBI" id="CHEBI:48828"/>
    </cofactor>
</comment>
<feature type="chain" id="PRO_5034758118" description="chitin deacetylase" evidence="22">
    <location>
        <begin position="16"/>
        <end position="344"/>
    </location>
</feature>
<evidence type="ECO:0000256" key="15">
    <source>
        <dbReference type="ARBA" id="ARBA00023277"/>
    </source>
</evidence>
<dbReference type="InterPro" id="IPR002509">
    <property type="entry name" value="NODB_dom"/>
</dbReference>
<dbReference type="GO" id="GO:0005886">
    <property type="term" value="C:plasma membrane"/>
    <property type="evidence" value="ECO:0007669"/>
    <property type="project" value="UniProtKB-SubCell"/>
</dbReference>
<dbReference type="PANTHER" id="PTHR10587">
    <property type="entry name" value="GLYCOSYL TRANSFERASE-RELATED"/>
    <property type="match status" value="1"/>
</dbReference>
<dbReference type="FunFam" id="3.20.20.370:FF:000004">
    <property type="entry name" value="Related to Chitin deacetylase"/>
    <property type="match status" value="1"/>
</dbReference>